<evidence type="ECO:0000313" key="2">
    <source>
        <dbReference type="Proteomes" id="UP000052052"/>
    </source>
</evidence>
<reference evidence="1 2" key="1">
    <citation type="submission" date="2015-05" db="EMBL/GenBank/DDBJ databases">
        <title>Genome sequencing and analysis of members of genus Stenotrophomonas.</title>
        <authorList>
            <person name="Patil P.P."/>
            <person name="Midha S."/>
            <person name="Patil P.B."/>
        </authorList>
    </citation>
    <scope>NUCLEOTIDE SEQUENCE [LARGE SCALE GENOMIC DNA]</scope>
    <source>
        <strain evidence="1 2">DSM 21858</strain>
    </source>
</reference>
<evidence type="ECO:0000313" key="1">
    <source>
        <dbReference type="EMBL" id="KRG69023.1"/>
    </source>
</evidence>
<dbReference type="OrthoDB" id="3788513at2"/>
<protein>
    <recommendedName>
        <fullName evidence="3">Transcription elongation factor GreA/GreB C-terminal domain-containing protein</fullName>
    </recommendedName>
</protein>
<dbReference type="Proteomes" id="UP000052052">
    <property type="component" value="Unassembled WGS sequence"/>
</dbReference>
<evidence type="ECO:0008006" key="3">
    <source>
        <dbReference type="Google" id="ProtNLM"/>
    </source>
</evidence>
<dbReference type="AlphaFoldDB" id="A0A0R0CGX8"/>
<dbReference type="PATRIC" id="fig|344882.3.peg.632"/>
<dbReference type="EMBL" id="LDJL01000011">
    <property type="protein sequence ID" value="KRG69023.1"/>
    <property type="molecule type" value="Genomic_DNA"/>
</dbReference>
<keyword evidence="2" id="KW-1185">Reference proteome</keyword>
<comment type="caution">
    <text evidence="1">The sequence shown here is derived from an EMBL/GenBank/DDBJ whole genome shotgun (WGS) entry which is preliminary data.</text>
</comment>
<proteinExistence type="predicted"/>
<gene>
    <name evidence="1" type="ORF">ABB29_11335</name>
</gene>
<name>A0A0R0CGX8_9GAMM</name>
<accession>A0A0R0CGX8</accession>
<organism evidence="1 2">
    <name type="scientific">Pseudoxanthomonas dokdonensis</name>
    <dbReference type="NCBI Taxonomy" id="344882"/>
    <lineage>
        <taxon>Bacteria</taxon>
        <taxon>Pseudomonadati</taxon>
        <taxon>Pseudomonadota</taxon>
        <taxon>Gammaproteobacteria</taxon>
        <taxon>Lysobacterales</taxon>
        <taxon>Lysobacteraceae</taxon>
        <taxon>Pseudoxanthomonas</taxon>
    </lineage>
</organism>
<sequence>MKTFDKHQIRARMLELEQLSIDEAESETEKLVSGAMIDRSMPHDADGRAQSVISANLAQQIIGQVHAHEQHLQLLESIDFAATDSVDRGALVKLNDRWLVVAVPTPRFEVDGESMLGISCEAPLVKAMVGKRAGEKFCFNGREFNIQQVL</sequence>
<dbReference type="RefSeq" id="WP_057659064.1">
    <property type="nucleotide sequence ID" value="NZ_LDJL01000011.1"/>
</dbReference>
<dbReference type="STRING" id="344882.ABB29_11335"/>